<protein>
    <submittedName>
        <fullName evidence="2">Short-chain dehydrogenase</fullName>
    </submittedName>
</protein>
<gene>
    <name evidence="2" type="ORF">WH87_17095</name>
</gene>
<comment type="similarity">
    <text evidence="1">Belongs to the short-chain dehydrogenases/reductases (SDR) family.</text>
</comment>
<accession>A0A0F5Q344</accession>
<dbReference type="Gene3D" id="3.40.50.720">
    <property type="entry name" value="NAD(P)-binding Rossmann-like Domain"/>
    <property type="match status" value="1"/>
</dbReference>
<dbReference type="Proteomes" id="UP000033411">
    <property type="component" value="Unassembled WGS sequence"/>
</dbReference>
<dbReference type="PRINTS" id="PR00081">
    <property type="entry name" value="GDHRDH"/>
</dbReference>
<evidence type="ECO:0000313" key="2">
    <source>
        <dbReference type="EMBL" id="KKC35300.1"/>
    </source>
</evidence>
<sequence>MQKLTGKVAIVTGASSGMGLGIAQRLVADGASVVLAAIDQAGLEAAAAALATPHRVRICVADVSKNADMARLTADAVAAFGGVDILVNSAGLQRYGTVVDTTEETWDEVFNVNIKGIFLASKHAIPEMEERGGGSVINIASVQAYASQANVAAYTATKGAILALTRAMALDHAPARIRVNAICPASIDTPMLRWAADLWKGDSTAEATMAGWGKAHPLGRVGTVEEIGALASFLASDECGFMTGADIKVDGGALSKLAIILPE</sequence>
<dbReference type="RefSeq" id="WP_046138940.1">
    <property type="nucleotide sequence ID" value="NZ_LANJ01000046.1"/>
</dbReference>
<dbReference type="InterPro" id="IPR002347">
    <property type="entry name" value="SDR_fam"/>
</dbReference>
<evidence type="ECO:0000256" key="1">
    <source>
        <dbReference type="ARBA" id="ARBA00006484"/>
    </source>
</evidence>
<dbReference type="Pfam" id="PF13561">
    <property type="entry name" value="adh_short_C2"/>
    <property type="match status" value="1"/>
</dbReference>
<reference evidence="2 3" key="1">
    <citation type="submission" date="2015-03" db="EMBL/GenBank/DDBJ databases">
        <authorList>
            <person name="Lepp D."/>
            <person name="Hassan Y.I."/>
            <person name="Li X.-Z."/>
            <person name="Zhou T."/>
        </authorList>
    </citation>
    <scope>NUCLEOTIDE SEQUENCE [LARGE SCALE GENOMIC DNA]</scope>
    <source>
        <strain evidence="2 3">E84</strain>
    </source>
</reference>
<evidence type="ECO:0000313" key="3">
    <source>
        <dbReference type="Proteomes" id="UP000033411"/>
    </source>
</evidence>
<dbReference type="NCBIfam" id="NF005559">
    <property type="entry name" value="PRK07231.1"/>
    <property type="match status" value="1"/>
</dbReference>
<dbReference type="OrthoDB" id="9790146at2"/>
<comment type="caution">
    <text evidence="2">The sequence shown here is derived from an EMBL/GenBank/DDBJ whole genome shotgun (WGS) entry which is preliminary data.</text>
</comment>
<dbReference type="EMBL" id="LANJ01000046">
    <property type="protein sequence ID" value="KKC35300.1"/>
    <property type="molecule type" value="Genomic_DNA"/>
</dbReference>
<dbReference type="PANTHER" id="PTHR43943">
    <property type="entry name" value="DEHYDROGENASE/REDUCTASE (SDR FAMILY) MEMBER 4"/>
    <property type="match status" value="1"/>
</dbReference>
<dbReference type="CDD" id="cd05233">
    <property type="entry name" value="SDR_c"/>
    <property type="match status" value="1"/>
</dbReference>
<dbReference type="STRING" id="1293439.WH87_17095"/>
<dbReference type="PROSITE" id="PS00061">
    <property type="entry name" value="ADH_SHORT"/>
    <property type="match status" value="1"/>
</dbReference>
<name>A0A0F5Q344_9HYPH</name>
<organism evidence="2 3">
    <name type="scientific">Devosia epidermidihirudinis</name>
    <dbReference type="NCBI Taxonomy" id="1293439"/>
    <lineage>
        <taxon>Bacteria</taxon>
        <taxon>Pseudomonadati</taxon>
        <taxon>Pseudomonadota</taxon>
        <taxon>Alphaproteobacteria</taxon>
        <taxon>Hyphomicrobiales</taxon>
        <taxon>Devosiaceae</taxon>
        <taxon>Devosia</taxon>
    </lineage>
</organism>
<dbReference type="PANTHER" id="PTHR43943:SF2">
    <property type="entry name" value="DEHYDROGENASE_REDUCTASE 4"/>
    <property type="match status" value="1"/>
</dbReference>
<dbReference type="FunFam" id="3.40.50.720:FF:000084">
    <property type="entry name" value="Short-chain dehydrogenase reductase"/>
    <property type="match status" value="1"/>
</dbReference>
<dbReference type="SUPFAM" id="SSF51735">
    <property type="entry name" value="NAD(P)-binding Rossmann-fold domains"/>
    <property type="match status" value="1"/>
</dbReference>
<dbReference type="PRINTS" id="PR00080">
    <property type="entry name" value="SDRFAMILY"/>
</dbReference>
<dbReference type="AlphaFoldDB" id="A0A0F5Q344"/>
<dbReference type="PATRIC" id="fig|1293439.3.peg.3485"/>
<dbReference type="InterPro" id="IPR036291">
    <property type="entry name" value="NAD(P)-bd_dom_sf"/>
</dbReference>
<proteinExistence type="inferred from homology"/>
<dbReference type="InterPro" id="IPR020904">
    <property type="entry name" value="Sc_DH/Rdtase_CS"/>
</dbReference>
<keyword evidence="3" id="KW-1185">Reference proteome</keyword>